<dbReference type="Proteomes" id="UP000288805">
    <property type="component" value="Unassembled WGS sequence"/>
</dbReference>
<dbReference type="PANTHER" id="PTHR37239">
    <property type="entry name" value="EPIDERMAL PATTERNING FACTOR-LIKE PROTEIN 9"/>
    <property type="match status" value="1"/>
</dbReference>
<feature type="signal peptide" evidence="1">
    <location>
        <begin position="1"/>
        <end position="24"/>
    </location>
</feature>
<dbReference type="GO" id="GO:2000123">
    <property type="term" value="P:positive regulation of stomatal complex development"/>
    <property type="evidence" value="ECO:0007669"/>
    <property type="project" value="InterPro"/>
</dbReference>
<evidence type="ECO:0000313" key="3">
    <source>
        <dbReference type="EMBL" id="RVW62507.1"/>
    </source>
</evidence>
<dbReference type="Gene3D" id="2.20.25.390">
    <property type="entry name" value="Stomagen"/>
    <property type="match status" value="1"/>
</dbReference>
<dbReference type="AlphaFoldDB" id="A0A438FRD5"/>
<dbReference type="InterPro" id="IPR044858">
    <property type="entry name" value="Stomagen_C"/>
</dbReference>
<feature type="domain" description="Stomagen C-terminal" evidence="2">
    <location>
        <begin position="60"/>
        <end position="108"/>
    </location>
</feature>
<comment type="caution">
    <text evidence="3">The sequence shown here is derived from an EMBL/GenBank/DDBJ whole genome shotgun (WGS) entry which is preliminary data.</text>
</comment>
<organism evidence="3 4">
    <name type="scientific">Vitis vinifera</name>
    <name type="common">Grape</name>
    <dbReference type="NCBI Taxonomy" id="29760"/>
    <lineage>
        <taxon>Eukaryota</taxon>
        <taxon>Viridiplantae</taxon>
        <taxon>Streptophyta</taxon>
        <taxon>Embryophyta</taxon>
        <taxon>Tracheophyta</taxon>
        <taxon>Spermatophyta</taxon>
        <taxon>Magnoliopsida</taxon>
        <taxon>eudicotyledons</taxon>
        <taxon>Gunneridae</taxon>
        <taxon>Pentapetalae</taxon>
        <taxon>rosids</taxon>
        <taxon>Vitales</taxon>
        <taxon>Vitaceae</taxon>
        <taxon>Viteae</taxon>
        <taxon>Vitis</taxon>
    </lineage>
</organism>
<dbReference type="InterPro" id="IPR038572">
    <property type="entry name" value="Stomagen_C_sf"/>
</dbReference>
<proteinExistence type="predicted"/>
<reference evidence="3 4" key="1">
    <citation type="journal article" date="2018" name="PLoS Genet.">
        <title>Population sequencing reveals clonal diversity and ancestral inbreeding in the grapevine cultivar Chardonnay.</title>
        <authorList>
            <person name="Roach M.J."/>
            <person name="Johnson D.L."/>
            <person name="Bohlmann J."/>
            <person name="van Vuuren H.J."/>
            <person name="Jones S.J."/>
            <person name="Pretorius I.S."/>
            <person name="Schmidt S.A."/>
            <person name="Borneman A.R."/>
        </authorList>
    </citation>
    <scope>NUCLEOTIDE SEQUENCE [LARGE SCALE GENOMIC DNA]</scope>
    <source>
        <strain evidence="4">cv. Chardonnay</strain>
        <tissue evidence="3">Leaf</tissue>
    </source>
</reference>
<feature type="chain" id="PRO_5019216167" evidence="1">
    <location>
        <begin position="25"/>
        <end position="109"/>
    </location>
</feature>
<keyword evidence="1" id="KW-0732">Signal</keyword>
<dbReference type="KEGG" id="vvi:104879403"/>
<dbReference type="InterPro" id="IPR031753">
    <property type="entry name" value="Stomagen"/>
</dbReference>
<protein>
    <submittedName>
        <fullName evidence="3">Epidermal patterning factor-like protein 9</fullName>
    </submittedName>
</protein>
<evidence type="ECO:0000259" key="2">
    <source>
        <dbReference type="Pfam" id="PF16851"/>
    </source>
</evidence>
<dbReference type="PANTHER" id="PTHR37239:SF1">
    <property type="entry name" value="EPIDERMAL PATTERNING FACTOR-LIKE PROTEIN 9"/>
    <property type="match status" value="1"/>
</dbReference>
<gene>
    <name evidence="3" type="primary">EPFL9_2</name>
    <name evidence="3" type="ORF">CK203_064021</name>
</gene>
<evidence type="ECO:0000256" key="1">
    <source>
        <dbReference type="SAM" id="SignalP"/>
    </source>
</evidence>
<evidence type="ECO:0000313" key="4">
    <source>
        <dbReference type="Proteomes" id="UP000288805"/>
    </source>
</evidence>
<dbReference type="Pfam" id="PF16851">
    <property type="entry name" value="Stomagen"/>
    <property type="match status" value="1"/>
</dbReference>
<accession>A0A438FRD5</accession>
<dbReference type="EMBL" id="QGNW01000770">
    <property type="protein sequence ID" value="RVW62507.1"/>
    <property type="molecule type" value="Genomic_DNA"/>
</dbReference>
<sequence>MATANLQFLFSSFLLAALLIAGTATHSELLHQQGGFNSYPSQRVVSVQNNGDGGWRKWGSRREMIGSTAPTCTYNECKGCKFKCRAEQIPVDGNDPIHSAYHYKCMCHR</sequence>
<dbReference type="Gramene" id="Vitis05g01683.t01">
    <property type="protein sequence ID" value="Vitis05g01683.t01.CDS"/>
    <property type="gene ID" value="Vitis05g01683"/>
</dbReference>
<dbReference type="OrthoDB" id="1893550at2759"/>
<dbReference type="CDD" id="cd22743">
    <property type="entry name" value="stomagen-like"/>
    <property type="match status" value="1"/>
</dbReference>
<name>A0A438FRD5_VITVI</name>